<proteinExistence type="predicted"/>
<accession>A0AAN5I4U7</accession>
<name>A0AAN5I4U7_9BILA</name>
<sequence>SKFKDSTRQIFDIFHIIAYSLSIIFFSILFGIHFTIRYTFHPVFSFYISLLFLGYILCDIGIVGSIFLSQLGELSIPAVKVLDIISSVTYSYLFPLVFFATLERLAATILVTRYESLRPWHLVIV</sequence>
<keyword evidence="1" id="KW-1133">Transmembrane helix</keyword>
<dbReference type="PANTHER" id="PTHR47518">
    <property type="entry name" value="SERPENTINE RECEPTOR CLASS EPSILON-13-RELATED"/>
    <property type="match status" value="1"/>
</dbReference>
<keyword evidence="1" id="KW-0812">Transmembrane</keyword>
<feature type="transmembrane region" description="Helical" evidence="1">
    <location>
        <begin position="44"/>
        <end position="69"/>
    </location>
</feature>
<evidence type="ECO:0000256" key="1">
    <source>
        <dbReference type="SAM" id="Phobius"/>
    </source>
</evidence>
<evidence type="ECO:0008006" key="4">
    <source>
        <dbReference type="Google" id="ProtNLM"/>
    </source>
</evidence>
<evidence type="ECO:0000313" key="2">
    <source>
        <dbReference type="EMBL" id="GMR51599.1"/>
    </source>
</evidence>
<feature type="transmembrane region" description="Helical" evidence="1">
    <location>
        <begin position="13"/>
        <end position="32"/>
    </location>
</feature>
<dbReference type="PANTHER" id="PTHR47518:SF9">
    <property type="entry name" value="SERPENTINE RECEPTOR, CLASS T"/>
    <property type="match status" value="1"/>
</dbReference>
<dbReference type="EMBL" id="BTRK01000005">
    <property type="protein sequence ID" value="GMR51599.1"/>
    <property type="molecule type" value="Genomic_DNA"/>
</dbReference>
<dbReference type="InterPro" id="IPR052854">
    <property type="entry name" value="Serpentine_rcpt_epsilon"/>
</dbReference>
<feature type="non-terminal residue" evidence="2">
    <location>
        <position position="1"/>
    </location>
</feature>
<protein>
    <recommendedName>
        <fullName evidence="4">G protein-coupled receptor</fullName>
    </recommendedName>
</protein>
<feature type="transmembrane region" description="Helical" evidence="1">
    <location>
        <begin position="89"/>
        <end position="111"/>
    </location>
</feature>
<evidence type="ECO:0000313" key="3">
    <source>
        <dbReference type="Proteomes" id="UP001328107"/>
    </source>
</evidence>
<keyword evidence="3" id="KW-1185">Reference proteome</keyword>
<dbReference type="AlphaFoldDB" id="A0AAN5I4U7"/>
<organism evidence="2 3">
    <name type="scientific">Pristionchus mayeri</name>
    <dbReference type="NCBI Taxonomy" id="1317129"/>
    <lineage>
        <taxon>Eukaryota</taxon>
        <taxon>Metazoa</taxon>
        <taxon>Ecdysozoa</taxon>
        <taxon>Nematoda</taxon>
        <taxon>Chromadorea</taxon>
        <taxon>Rhabditida</taxon>
        <taxon>Rhabditina</taxon>
        <taxon>Diplogasteromorpha</taxon>
        <taxon>Diplogasteroidea</taxon>
        <taxon>Neodiplogasteridae</taxon>
        <taxon>Pristionchus</taxon>
    </lineage>
</organism>
<keyword evidence="1" id="KW-0472">Membrane</keyword>
<feature type="non-terminal residue" evidence="2">
    <location>
        <position position="125"/>
    </location>
</feature>
<reference evidence="3" key="1">
    <citation type="submission" date="2022-10" db="EMBL/GenBank/DDBJ databases">
        <title>Genome assembly of Pristionchus species.</title>
        <authorList>
            <person name="Yoshida K."/>
            <person name="Sommer R.J."/>
        </authorList>
    </citation>
    <scope>NUCLEOTIDE SEQUENCE [LARGE SCALE GENOMIC DNA]</scope>
    <source>
        <strain evidence="3">RS5460</strain>
    </source>
</reference>
<gene>
    <name evidence="2" type="ORF">PMAYCL1PPCAC_21794</name>
</gene>
<comment type="caution">
    <text evidence="2">The sequence shown here is derived from an EMBL/GenBank/DDBJ whole genome shotgun (WGS) entry which is preliminary data.</text>
</comment>
<dbReference type="Proteomes" id="UP001328107">
    <property type="component" value="Unassembled WGS sequence"/>
</dbReference>